<dbReference type="EMBL" id="WKKI01000023">
    <property type="protein sequence ID" value="MRX72910.1"/>
    <property type="molecule type" value="Genomic_DNA"/>
</dbReference>
<name>A0A7X2J051_9BACI</name>
<evidence type="ECO:0000259" key="3">
    <source>
        <dbReference type="Pfam" id="PF00881"/>
    </source>
</evidence>
<evidence type="ECO:0000313" key="4">
    <source>
        <dbReference type="EMBL" id="MRX72910.1"/>
    </source>
</evidence>
<dbReference type="CDD" id="cd02137">
    <property type="entry name" value="MhqN-like"/>
    <property type="match status" value="1"/>
</dbReference>
<reference evidence="4 5" key="1">
    <citation type="submission" date="2019-11" db="EMBL/GenBank/DDBJ databases">
        <title>Bacillus lacus genome.</title>
        <authorList>
            <person name="Allen C.J."/>
            <person name="Newman J.D."/>
        </authorList>
    </citation>
    <scope>NUCLEOTIDE SEQUENCE [LARGE SCALE GENOMIC DNA]</scope>
    <source>
        <strain evidence="4 5">KCTC 33946</strain>
    </source>
</reference>
<evidence type="ECO:0000256" key="1">
    <source>
        <dbReference type="ARBA" id="ARBA00007118"/>
    </source>
</evidence>
<feature type="domain" description="Nitroreductase" evidence="3">
    <location>
        <begin position="16"/>
        <end position="189"/>
    </location>
</feature>
<dbReference type="PANTHER" id="PTHR43673:SF3">
    <property type="entry name" value="NAD(P)H NITROREDUCTASE YODC-RELATED"/>
    <property type="match status" value="1"/>
</dbReference>
<keyword evidence="5" id="KW-1185">Reference proteome</keyword>
<evidence type="ECO:0000256" key="2">
    <source>
        <dbReference type="ARBA" id="ARBA00023002"/>
    </source>
</evidence>
<dbReference type="PANTHER" id="PTHR43673">
    <property type="entry name" value="NAD(P)H NITROREDUCTASE YDGI-RELATED"/>
    <property type="match status" value="1"/>
</dbReference>
<keyword evidence="2" id="KW-0560">Oxidoreductase</keyword>
<dbReference type="Pfam" id="PF00881">
    <property type="entry name" value="Nitroreductase"/>
    <property type="match status" value="1"/>
</dbReference>
<accession>A0A7X2J051</accession>
<comment type="similarity">
    <text evidence="1">Belongs to the nitroreductase family.</text>
</comment>
<proteinExistence type="inferred from homology"/>
<dbReference type="Proteomes" id="UP000448867">
    <property type="component" value="Unassembled WGS sequence"/>
</dbReference>
<dbReference type="InterPro" id="IPR029479">
    <property type="entry name" value="Nitroreductase"/>
</dbReference>
<dbReference type="GO" id="GO:0016491">
    <property type="term" value="F:oxidoreductase activity"/>
    <property type="evidence" value="ECO:0007669"/>
    <property type="project" value="UniProtKB-KW"/>
</dbReference>
<dbReference type="SUPFAM" id="SSF55469">
    <property type="entry name" value="FMN-dependent nitroreductase-like"/>
    <property type="match status" value="1"/>
</dbReference>
<dbReference type="InterPro" id="IPR000415">
    <property type="entry name" value="Nitroreductase-like"/>
</dbReference>
<comment type="caution">
    <text evidence="4">The sequence shown here is derived from an EMBL/GenBank/DDBJ whole genome shotgun (WGS) entry which is preliminary data.</text>
</comment>
<sequence>MEVFKLTTTEDLLNVITSRTSVRHYNPEVKISKEELENILETAGKAPSAWNLQHWHFMVFHSDASKERLLPIAYNQKQIVESSAVIAVLGDLEADKKTETVYTPLVDAGFMSKEIMESLAGQINRAYDNPVNARDAAHTNASLAAMQFILTAKAKGYDTCSIGGFDAQKLKEEFAVSDRFVPVMLITIGQAAKPAHKSERLPLNEVTTWL</sequence>
<dbReference type="AlphaFoldDB" id="A0A7X2J051"/>
<dbReference type="OrthoDB" id="9782629at2"/>
<evidence type="ECO:0000313" key="5">
    <source>
        <dbReference type="Proteomes" id="UP000448867"/>
    </source>
</evidence>
<gene>
    <name evidence="4" type="ORF">GJU40_12240</name>
</gene>
<protein>
    <submittedName>
        <fullName evidence="4">Nitroreductase family protein</fullName>
    </submittedName>
</protein>
<organism evidence="4 5">
    <name type="scientific">Metabacillus lacus</name>
    <dbReference type="NCBI Taxonomy" id="1983721"/>
    <lineage>
        <taxon>Bacteria</taxon>
        <taxon>Bacillati</taxon>
        <taxon>Bacillota</taxon>
        <taxon>Bacilli</taxon>
        <taxon>Bacillales</taxon>
        <taxon>Bacillaceae</taxon>
        <taxon>Metabacillus</taxon>
    </lineage>
</organism>
<dbReference type="Gene3D" id="3.40.109.10">
    <property type="entry name" value="NADH Oxidase"/>
    <property type="match status" value="1"/>
</dbReference>